<accession>A0AAQ5XZ50</accession>
<name>A0AAQ5XZ50_AMPOC</name>
<evidence type="ECO:0000313" key="12">
    <source>
        <dbReference type="Proteomes" id="UP001501940"/>
    </source>
</evidence>
<evidence type="ECO:0000256" key="1">
    <source>
        <dbReference type="ARBA" id="ARBA00004941"/>
    </source>
</evidence>
<dbReference type="FunFam" id="1.10.275.10:FF:000014">
    <property type="entry name" value="Os03g0824900 protein"/>
    <property type="match status" value="1"/>
</dbReference>
<evidence type="ECO:0000259" key="10">
    <source>
        <dbReference type="Pfam" id="PF14698"/>
    </source>
</evidence>
<dbReference type="InterPro" id="IPR000362">
    <property type="entry name" value="Fumarate_lyase_fam"/>
</dbReference>
<feature type="domain" description="Fumarate lyase N-terminal" evidence="9">
    <location>
        <begin position="12"/>
        <end position="175"/>
    </location>
</feature>
<dbReference type="PROSITE" id="PS00163">
    <property type="entry name" value="FUMARATE_LYASES"/>
    <property type="match status" value="1"/>
</dbReference>
<dbReference type="GO" id="GO:0004056">
    <property type="term" value="F:argininosuccinate lyase activity"/>
    <property type="evidence" value="ECO:0007669"/>
    <property type="project" value="UniProtKB-EC"/>
</dbReference>
<evidence type="ECO:0000256" key="8">
    <source>
        <dbReference type="ARBA" id="ARBA00032749"/>
    </source>
</evidence>
<dbReference type="PANTHER" id="PTHR43814:SF1">
    <property type="entry name" value="ARGININOSUCCINATE LYASE"/>
    <property type="match status" value="1"/>
</dbReference>
<dbReference type="FunFam" id="1.10.40.30:FF:000001">
    <property type="entry name" value="Argininosuccinate lyase"/>
    <property type="match status" value="1"/>
</dbReference>
<dbReference type="GeneTree" id="ENSGT00950000183122"/>
<dbReference type="GO" id="GO:0005829">
    <property type="term" value="C:cytosol"/>
    <property type="evidence" value="ECO:0007669"/>
    <property type="project" value="TreeGrafter"/>
</dbReference>
<comment type="pathway">
    <text evidence="1">Amino-acid biosynthesis; L-arginine biosynthesis; L-arginine from L-ornithine and carbamoyl phosphate: step 3/3.</text>
</comment>
<dbReference type="SUPFAM" id="SSF48557">
    <property type="entry name" value="L-aspartase-like"/>
    <property type="match status" value="1"/>
</dbReference>
<dbReference type="Pfam" id="PF14698">
    <property type="entry name" value="ASL_C2"/>
    <property type="match status" value="1"/>
</dbReference>
<evidence type="ECO:0000256" key="3">
    <source>
        <dbReference type="ARBA" id="ARBA00012338"/>
    </source>
</evidence>
<dbReference type="Gene3D" id="1.20.200.10">
    <property type="entry name" value="Fumarase/aspartase (Central domain)"/>
    <property type="match status" value="2"/>
</dbReference>
<dbReference type="InterPro" id="IPR022761">
    <property type="entry name" value="Fumarate_lyase_N"/>
</dbReference>
<dbReference type="NCBIfam" id="TIGR00838">
    <property type="entry name" value="argH"/>
    <property type="match status" value="1"/>
</dbReference>
<dbReference type="Proteomes" id="UP001501940">
    <property type="component" value="Chromosome 14"/>
</dbReference>
<keyword evidence="6" id="KW-0028">Amino-acid biosynthesis</keyword>
<dbReference type="HAMAP" id="MF_00006">
    <property type="entry name" value="Arg_succ_lyase"/>
    <property type="match status" value="1"/>
</dbReference>
<keyword evidence="5" id="KW-0055">Arginine biosynthesis</keyword>
<proteinExistence type="inferred from homology"/>
<reference evidence="11" key="3">
    <citation type="submission" date="2025-09" db="UniProtKB">
        <authorList>
            <consortium name="Ensembl"/>
        </authorList>
    </citation>
    <scope>IDENTIFICATION</scope>
</reference>
<organism evidence="11 12">
    <name type="scientific">Amphiprion ocellaris</name>
    <name type="common">Clown anemonefish</name>
    <dbReference type="NCBI Taxonomy" id="80972"/>
    <lineage>
        <taxon>Eukaryota</taxon>
        <taxon>Metazoa</taxon>
        <taxon>Chordata</taxon>
        <taxon>Craniata</taxon>
        <taxon>Vertebrata</taxon>
        <taxon>Euteleostomi</taxon>
        <taxon>Actinopterygii</taxon>
        <taxon>Neopterygii</taxon>
        <taxon>Teleostei</taxon>
        <taxon>Neoteleostei</taxon>
        <taxon>Acanthomorphata</taxon>
        <taxon>Ovalentaria</taxon>
        <taxon>Pomacentridae</taxon>
        <taxon>Amphiprion</taxon>
    </lineage>
</organism>
<keyword evidence="7" id="KW-0456">Lyase</keyword>
<dbReference type="InterPro" id="IPR024083">
    <property type="entry name" value="Fumarase/histidase_N"/>
</dbReference>
<dbReference type="PRINTS" id="PR00149">
    <property type="entry name" value="FUMRATELYASE"/>
</dbReference>
<dbReference type="AlphaFoldDB" id="A0AAQ5XZ50"/>
<dbReference type="Pfam" id="PF00206">
    <property type="entry name" value="Lyase_1"/>
    <property type="match status" value="1"/>
</dbReference>
<dbReference type="Ensembl" id="ENSAOCT00000074520.1">
    <property type="protein sequence ID" value="ENSAOCP00000046047.1"/>
    <property type="gene ID" value="ENSAOCG00000021483.2"/>
</dbReference>
<dbReference type="PANTHER" id="PTHR43814">
    <property type="entry name" value="ARGININOSUCCINATE LYASE"/>
    <property type="match status" value="1"/>
</dbReference>
<evidence type="ECO:0000259" key="9">
    <source>
        <dbReference type="Pfam" id="PF00206"/>
    </source>
</evidence>
<dbReference type="InterPro" id="IPR008948">
    <property type="entry name" value="L-Aspartase-like"/>
</dbReference>
<evidence type="ECO:0000256" key="7">
    <source>
        <dbReference type="ARBA" id="ARBA00023239"/>
    </source>
</evidence>
<dbReference type="CDD" id="cd01359">
    <property type="entry name" value="Argininosuccinate_lyase"/>
    <property type="match status" value="1"/>
</dbReference>
<evidence type="ECO:0000256" key="5">
    <source>
        <dbReference type="ARBA" id="ARBA00022571"/>
    </source>
</evidence>
<evidence type="ECO:0000256" key="6">
    <source>
        <dbReference type="ARBA" id="ARBA00022605"/>
    </source>
</evidence>
<reference evidence="11" key="2">
    <citation type="submission" date="2025-08" db="UniProtKB">
        <authorList>
            <consortium name="Ensembl"/>
        </authorList>
    </citation>
    <scope>IDENTIFICATION</scope>
</reference>
<reference evidence="11 12" key="1">
    <citation type="submission" date="2022-01" db="EMBL/GenBank/DDBJ databases">
        <title>A chromosome-scale genome assembly of the false clownfish, Amphiprion ocellaris.</title>
        <authorList>
            <person name="Ryu T."/>
        </authorList>
    </citation>
    <scope>NUCLEOTIDE SEQUENCE [LARGE SCALE GENOMIC DNA]</scope>
</reference>
<dbReference type="EC" id="4.3.2.1" evidence="3"/>
<dbReference type="InterPro" id="IPR020557">
    <property type="entry name" value="Fumarate_lyase_CS"/>
</dbReference>
<protein>
    <recommendedName>
        <fullName evidence="4">Argininosuccinate lyase</fullName>
        <ecNumber evidence="3">4.3.2.1</ecNumber>
    </recommendedName>
    <alternativeName>
        <fullName evidence="8">Arginosuccinase</fullName>
    </alternativeName>
</protein>
<dbReference type="Gene3D" id="1.10.275.10">
    <property type="entry name" value="Fumarase/aspartase (N-terminal domain)"/>
    <property type="match status" value="1"/>
</dbReference>
<dbReference type="InterPro" id="IPR009049">
    <property type="entry name" value="Argininosuccinate_lyase"/>
</dbReference>
<comment type="similarity">
    <text evidence="2">Belongs to the lyase 1 family. Argininosuccinate lyase subfamily.</text>
</comment>
<sequence length="439" mass="48805">MANTEVNKLWGGRFVGDTDPIMEKFNASIAYDQRMWDADIRGSKAYVKALEKAKLVSTEEMEQILNGMDQIHGEWSKGAFVIKAGDEDIHTANERRLKELIGAPAGKLHTGRSRNDQVVTDMRLWLRDAITTLTNDTLQLISTMVERAAAEIEVLFPGYTHMQRAQPIRWSHWILSGAIAGTPFDIDRELLQKELAFDGISLNSMDATGQRDFVVEFLFWASLCLTHLSKMAEDLMLYSTKEFSFIALSDAYSTGSSLMPQKKNADSLELIRSKAGRVFGRCAGFMMTLKGLPSTYNKDLQEDKEAMFDCYDTVQAVLQVTTGVMSTLKINQSVMEAALSPDMLATDLAYFLVRKGVPFREAHGISGKAVFTAESKNIALNQLTAEDLSAVSPLFGSDVSSVWDYRSSVEQYSAPGGTAKTSITAQVEHLRTWLKKQAQ</sequence>
<dbReference type="PRINTS" id="PR00145">
    <property type="entry name" value="ARGSUCLYASE"/>
</dbReference>
<dbReference type="GO" id="GO:0042450">
    <property type="term" value="P:L-arginine biosynthetic process via ornithine"/>
    <property type="evidence" value="ECO:0007669"/>
    <property type="project" value="InterPro"/>
</dbReference>
<evidence type="ECO:0000256" key="4">
    <source>
        <dbReference type="ARBA" id="ARBA00019698"/>
    </source>
</evidence>
<feature type="domain" description="Argininosuccinate lyase C-terminal" evidence="10">
    <location>
        <begin position="343"/>
        <end position="410"/>
    </location>
</feature>
<evidence type="ECO:0000256" key="2">
    <source>
        <dbReference type="ARBA" id="ARBA00010755"/>
    </source>
</evidence>
<keyword evidence="12" id="KW-1185">Reference proteome</keyword>
<dbReference type="InterPro" id="IPR029419">
    <property type="entry name" value="Arg_succ_lyase_C"/>
</dbReference>
<evidence type="ECO:0000313" key="11">
    <source>
        <dbReference type="Ensembl" id="ENSAOCP00000046047.1"/>
    </source>
</evidence>
<dbReference type="FunFam" id="1.20.200.10:FF:000015">
    <property type="entry name" value="argininosuccinate lyase isoform X2"/>
    <property type="match status" value="1"/>
</dbReference>